<dbReference type="Pfam" id="PF07007">
    <property type="entry name" value="LprI"/>
    <property type="match status" value="1"/>
</dbReference>
<feature type="signal peptide" evidence="1">
    <location>
        <begin position="1"/>
        <end position="19"/>
    </location>
</feature>
<keyword evidence="1" id="KW-0732">Signal</keyword>
<organism evidence="3 4">
    <name type="scientific">Rivihabitans pingtungensis</name>
    <dbReference type="NCBI Taxonomy" id="1054498"/>
    <lineage>
        <taxon>Bacteria</taxon>
        <taxon>Pseudomonadati</taxon>
        <taxon>Pseudomonadota</taxon>
        <taxon>Betaproteobacteria</taxon>
        <taxon>Neisseriales</taxon>
        <taxon>Aquaspirillaceae</taxon>
        <taxon>Rivihabitans</taxon>
    </lineage>
</organism>
<accession>A0A318KTU5</accession>
<evidence type="ECO:0000259" key="2">
    <source>
        <dbReference type="Pfam" id="PF07007"/>
    </source>
</evidence>
<name>A0A318KTU5_9NEIS</name>
<dbReference type="OrthoDB" id="9009111at2"/>
<feature type="chain" id="PRO_5016242099" evidence="1">
    <location>
        <begin position="20"/>
        <end position="123"/>
    </location>
</feature>
<evidence type="ECO:0000313" key="3">
    <source>
        <dbReference type="EMBL" id="PXX81294.1"/>
    </source>
</evidence>
<dbReference type="EMBL" id="QJKI01000002">
    <property type="protein sequence ID" value="PXX81294.1"/>
    <property type="molecule type" value="Genomic_DNA"/>
</dbReference>
<dbReference type="AlphaFoldDB" id="A0A318KTU5"/>
<dbReference type="InterPro" id="IPR009739">
    <property type="entry name" value="LprI-like_N"/>
</dbReference>
<dbReference type="Proteomes" id="UP000247555">
    <property type="component" value="Unassembled WGS sequence"/>
</dbReference>
<proteinExistence type="predicted"/>
<dbReference type="RefSeq" id="WP_110389604.1">
    <property type="nucleotide sequence ID" value="NZ_QJKI01000002.1"/>
</dbReference>
<comment type="caution">
    <text evidence="3">The sequence shown here is derived from an EMBL/GenBank/DDBJ whole genome shotgun (WGS) entry which is preliminary data.</text>
</comment>
<dbReference type="Gene3D" id="1.20.1270.180">
    <property type="match status" value="1"/>
</dbReference>
<sequence>MMKRILLAVLLAGSQSAMAKDCETESGGGTMSAVYACMQNEQYKFVNATYQKLERKLLRKPDLLNDLRASQVSWEKFVSDSCGFLSNFDQGELGWADANYSCHSDFYSARVKVLNSWIKKAGG</sequence>
<evidence type="ECO:0000313" key="4">
    <source>
        <dbReference type="Proteomes" id="UP000247555"/>
    </source>
</evidence>
<gene>
    <name evidence="3" type="ORF">DFR34_102133</name>
</gene>
<reference evidence="3 4" key="1">
    <citation type="submission" date="2018-05" db="EMBL/GenBank/DDBJ databases">
        <title>Genomic Encyclopedia of Type Strains, Phase IV (KMG-IV): sequencing the most valuable type-strain genomes for metagenomic binning, comparative biology and taxonomic classification.</title>
        <authorList>
            <person name="Goeker M."/>
        </authorList>
    </citation>
    <scope>NUCLEOTIDE SEQUENCE [LARGE SCALE GENOMIC DNA]</scope>
    <source>
        <strain evidence="3 4">DSM 29661</strain>
    </source>
</reference>
<protein>
    <submittedName>
        <fullName evidence="3">Uncharacterized protein YecT (DUF1311 family)</fullName>
    </submittedName>
</protein>
<keyword evidence="4" id="KW-1185">Reference proteome</keyword>
<feature type="domain" description="Lysozyme inhibitor LprI-like N-terminal" evidence="2">
    <location>
        <begin position="30"/>
        <end position="114"/>
    </location>
</feature>
<evidence type="ECO:0000256" key="1">
    <source>
        <dbReference type="SAM" id="SignalP"/>
    </source>
</evidence>